<evidence type="ECO:0000256" key="5">
    <source>
        <dbReference type="HAMAP-Rule" id="MF_00921"/>
    </source>
</evidence>
<dbReference type="EC" id="2.7.4.27" evidence="5"/>
<dbReference type="Pfam" id="PF03618">
    <property type="entry name" value="Kinase-PPPase"/>
    <property type="match status" value="1"/>
</dbReference>
<dbReference type="GO" id="GO:0016776">
    <property type="term" value="F:phosphotransferase activity, phosphate group as acceptor"/>
    <property type="evidence" value="ECO:0007669"/>
    <property type="project" value="UniProtKB-UniRule"/>
</dbReference>
<comment type="function">
    <text evidence="5">Bifunctional serine/threonine kinase and phosphorylase involved in the regulation of the pyruvate, phosphate dikinase (PPDK) by catalyzing its phosphorylation/dephosphorylation.</text>
</comment>
<dbReference type="GO" id="GO:0043531">
    <property type="term" value="F:ADP binding"/>
    <property type="evidence" value="ECO:0007669"/>
    <property type="project" value="UniProtKB-UniRule"/>
</dbReference>
<evidence type="ECO:0000256" key="1">
    <source>
        <dbReference type="ARBA" id="ARBA00022527"/>
    </source>
</evidence>
<evidence type="ECO:0000256" key="3">
    <source>
        <dbReference type="ARBA" id="ARBA00022741"/>
    </source>
</evidence>
<evidence type="ECO:0000313" key="7">
    <source>
        <dbReference type="Proteomes" id="UP001290462"/>
    </source>
</evidence>
<dbReference type="InterPro" id="IPR026565">
    <property type="entry name" value="PPDK_reg"/>
</dbReference>
<sequence length="276" mass="31008">MENQTDQFVYIISDSVGETANKLSQAAMSQFPTTDFNVSRYPFVRGEGTLLSILEQAKNENAMIVHTLITDGLSKIACDFCQEHNLFCFDLLNPMVDEIVKRTGSTPSKEPGALHQLNDNYFHRIGAIEFAVKYDDGKDPKGFLEADIVILGVSRTSKTPLSMFLANKNLKVANLPLIPESHIPDQLWKVNPKKIVGLTNDPELLNSIRRERMIAYGLNPDTTYSDRDRINEELEFAQNLYEKLGCLVINVATKSIEETAAIILDTLQLDDMSYDN</sequence>
<reference evidence="6" key="1">
    <citation type="submission" date="2023-08" db="EMBL/GenBank/DDBJ databases">
        <title>Genomic characterization of piscicolin 126 produced by Carnobacterium maltaromaticum CM22 strain isolated from salmon (Salmo salar).</title>
        <authorList>
            <person name="Gonzalez-Gragera E."/>
            <person name="Garcia-Lopez J.D."/>
            <person name="Teso-Perez C."/>
            <person name="Gimenez-Hernandez I."/>
            <person name="Peralta-Sanchez J.M."/>
            <person name="Valdivia E."/>
            <person name="Montalban-Lopez M."/>
            <person name="Martin-Platero A.M."/>
            <person name="Banos A."/>
            <person name="Martinez-Bueno M."/>
        </authorList>
    </citation>
    <scope>NUCLEOTIDE SEQUENCE</scope>
    <source>
        <strain evidence="6">CM22</strain>
    </source>
</reference>
<dbReference type="EC" id="2.7.11.32" evidence="5"/>
<dbReference type="Proteomes" id="UP001290462">
    <property type="component" value="Unassembled WGS sequence"/>
</dbReference>
<dbReference type="PANTHER" id="PTHR31756">
    <property type="entry name" value="PYRUVATE, PHOSPHATE DIKINASE REGULATORY PROTEIN 1, CHLOROPLASTIC"/>
    <property type="match status" value="1"/>
</dbReference>
<dbReference type="HAMAP" id="MF_00921">
    <property type="entry name" value="PDRP"/>
    <property type="match status" value="1"/>
</dbReference>
<dbReference type="PANTHER" id="PTHR31756:SF3">
    <property type="entry name" value="PYRUVATE, PHOSPHATE DIKINASE REGULATORY PROTEIN 1, CHLOROPLASTIC"/>
    <property type="match status" value="1"/>
</dbReference>
<comment type="catalytic activity">
    <reaction evidence="5">
        <text>N(tele)-phospho-L-histidyl/O-phospho-L-threonyl-[pyruvate, phosphate dikinase] + phosphate + H(+) = N(tele)-phospho-L-histidyl/L-threonyl-[pyruvate, phosphate dikinase] + diphosphate</text>
        <dbReference type="Rhea" id="RHEA:43696"/>
        <dbReference type="Rhea" id="RHEA-COMP:10650"/>
        <dbReference type="Rhea" id="RHEA-COMP:10651"/>
        <dbReference type="ChEBI" id="CHEBI:15378"/>
        <dbReference type="ChEBI" id="CHEBI:30013"/>
        <dbReference type="ChEBI" id="CHEBI:33019"/>
        <dbReference type="ChEBI" id="CHEBI:43474"/>
        <dbReference type="ChEBI" id="CHEBI:61977"/>
        <dbReference type="ChEBI" id="CHEBI:83586"/>
        <dbReference type="EC" id="2.7.4.27"/>
    </reaction>
</comment>
<keyword evidence="1 5" id="KW-0723">Serine/threonine-protein kinase</keyword>
<dbReference type="GeneID" id="83605954"/>
<comment type="similarity">
    <text evidence="5">Belongs to the pyruvate, phosphate/water dikinase regulatory protein family. PDRP subfamily.</text>
</comment>
<proteinExistence type="inferred from homology"/>
<comment type="catalytic activity">
    <reaction evidence="5">
        <text>N(tele)-phospho-L-histidyl/L-threonyl-[pyruvate, phosphate dikinase] + ADP = N(tele)-phospho-L-histidyl/O-phospho-L-threonyl-[pyruvate, phosphate dikinase] + AMP + H(+)</text>
        <dbReference type="Rhea" id="RHEA:43692"/>
        <dbReference type="Rhea" id="RHEA-COMP:10650"/>
        <dbReference type="Rhea" id="RHEA-COMP:10651"/>
        <dbReference type="ChEBI" id="CHEBI:15378"/>
        <dbReference type="ChEBI" id="CHEBI:30013"/>
        <dbReference type="ChEBI" id="CHEBI:61977"/>
        <dbReference type="ChEBI" id="CHEBI:83586"/>
        <dbReference type="ChEBI" id="CHEBI:456215"/>
        <dbReference type="ChEBI" id="CHEBI:456216"/>
        <dbReference type="EC" id="2.7.11.32"/>
    </reaction>
</comment>
<organism evidence="6 7">
    <name type="scientific">Carnobacterium maltaromaticum</name>
    <name type="common">Carnobacterium piscicola</name>
    <dbReference type="NCBI Taxonomy" id="2751"/>
    <lineage>
        <taxon>Bacteria</taxon>
        <taxon>Bacillati</taxon>
        <taxon>Bacillota</taxon>
        <taxon>Bacilli</taxon>
        <taxon>Lactobacillales</taxon>
        <taxon>Carnobacteriaceae</taxon>
        <taxon>Carnobacterium</taxon>
    </lineage>
</organism>
<dbReference type="AlphaFoldDB" id="A0AAW9K6T9"/>
<dbReference type="GO" id="GO:0005524">
    <property type="term" value="F:ATP binding"/>
    <property type="evidence" value="ECO:0007669"/>
    <property type="project" value="InterPro"/>
</dbReference>
<dbReference type="EMBL" id="JAVBVO010000003">
    <property type="protein sequence ID" value="MDZ5757993.1"/>
    <property type="molecule type" value="Genomic_DNA"/>
</dbReference>
<evidence type="ECO:0000313" key="6">
    <source>
        <dbReference type="EMBL" id="MDZ5757993.1"/>
    </source>
</evidence>
<keyword evidence="4 5" id="KW-0418">Kinase</keyword>
<accession>A0AAW9K6T9</accession>
<dbReference type="GO" id="GO:0004674">
    <property type="term" value="F:protein serine/threonine kinase activity"/>
    <property type="evidence" value="ECO:0007669"/>
    <property type="project" value="UniProtKB-UniRule"/>
</dbReference>
<evidence type="ECO:0000256" key="2">
    <source>
        <dbReference type="ARBA" id="ARBA00022679"/>
    </source>
</evidence>
<comment type="caution">
    <text evidence="6">The sequence shown here is derived from an EMBL/GenBank/DDBJ whole genome shotgun (WGS) entry which is preliminary data.</text>
</comment>
<gene>
    <name evidence="6" type="ORF">RAK27_04905</name>
</gene>
<feature type="binding site" evidence="5">
    <location>
        <begin position="152"/>
        <end position="159"/>
    </location>
    <ligand>
        <name>ADP</name>
        <dbReference type="ChEBI" id="CHEBI:456216"/>
    </ligand>
</feature>
<evidence type="ECO:0000256" key="4">
    <source>
        <dbReference type="ARBA" id="ARBA00022777"/>
    </source>
</evidence>
<dbReference type="RefSeq" id="WP_010053701.1">
    <property type="nucleotide sequence ID" value="NZ_CAJGUS010000050.1"/>
</dbReference>
<keyword evidence="2 5" id="KW-0808">Transferase</keyword>
<dbReference type="InterPro" id="IPR005177">
    <property type="entry name" value="Kinase-pyrophosphorylase"/>
</dbReference>
<keyword evidence="6" id="KW-0670">Pyruvate</keyword>
<dbReference type="NCBIfam" id="NF003742">
    <property type="entry name" value="PRK05339.1"/>
    <property type="match status" value="1"/>
</dbReference>
<protein>
    <recommendedName>
        <fullName evidence="5">Putative pyruvate, phosphate dikinase regulatory protein</fullName>
        <shortName evidence="5">PPDK regulatory protein</shortName>
        <ecNumber evidence="5">2.7.11.32</ecNumber>
        <ecNumber evidence="5">2.7.4.27</ecNumber>
    </recommendedName>
</protein>
<name>A0AAW9K6T9_CARML</name>
<keyword evidence="3 5" id="KW-0547">Nucleotide-binding</keyword>